<evidence type="ECO:0000313" key="4">
    <source>
        <dbReference type="Proteomes" id="UP001551582"/>
    </source>
</evidence>
<proteinExistence type="predicted"/>
<evidence type="ECO:0000313" key="3">
    <source>
        <dbReference type="EMBL" id="MEU9350480.1"/>
    </source>
</evidence>
<dbReference type="GO" id="GO:0016757">
    <property type="term" value="F:glycosyltransferase activity"/>
    <property type="evidence" value="ECO:0007669"/>
    <property type="project" value="UniProtKB-KW"/>
</dbReference>
<feature type="domain" description="Glycosyl transferase family 1" evidence="2">
    <location>
        <begin position="191"/>
        <end position="308"/>
    </location>
</feature>
<keyword evidence="1 3" id="KW-0808">Transferase</keyword>
<gene>
    <name evidence="3" type="ORF">AB0D65_05540</name>
</gene>
<keyword evidence="3" id="KW-0328">Glycosyltransferase</keyword>
<name>A0ABV3E004_9ACTN</name>
<dbReference type="Pfam" id="PF00534">
    <property type="entry name" value="Glycos_transf_1"/>
    <property type="match status" value="1"/>
</dbReference>
<dbReference type="PANTHER" id="PTHR45947">
    <property type="entry name" value="SULFOQUINOVOSYL TRANSFERASE SQD2"/>
    <property type="match status" value="1"/>
</dbReference>
<dbReference type="RefSeq" id="WP_359977163.1">
    <property type="nucleotide sequence ID" value="NZ_JBEZLS010000003.1"/>
</dbReference>
<dbReference type="CDD" id="cd03801">
    <property type="entry name" value="GT4_PimA-like"/>
    <property type="match status" value="1"/>
</dbReference>
<organism evidence="3 4">
    <name type="scientific">Streptomyces griseoloalbus</name>
    <dbReference type="NCBI Taxonomy" id="67303"/>
    <lineage>
        <taxon>Bacteria</taxon>
        <taxon>Bacillati</taxon>
        <taxon>Actinomycetota</taxon>
        <taxon>Actinomycetes</taxon>
        <taxon>Kitasatosporales</taxon>
        <taxon>Streptomycetaceae</taxon>
        <taxon>Streptomyces</taxon>
    </lineage>
</organism>
<evidence type="ECO:0000256" key="1">
    <source>
        <dbReference type="ARBA" id="ARBA00022679"/>
    </source>
</evidence>
<dbReference type="SUPFAM" id="SSF53756">
    <property type="entry name" value="UDP-Glycosyltransferase/glycogen phosphorylase"/>
    <property type="match status" value="1"/>
</dbReference>
<keyword evidence="4" id="KW-1185">Reference proteome</keyword>
<dbReference type="EC" id="2.4.-.-" evidence="3"/>
<protein>
    <submittedName>
        <fullName evidence="3">Glycosyltransferase family 4 protein</fullName>
        <ecNumber evidence="3">2.4.-.-</ecNumber>
    </submittedName>
</protein>
<sequence>MSAVRVLTGLDLPWGSPGGSVELLKDLYLDSSGPLTADAFMLVPDGPPPRTADGTRLPALLDVPGKQLSGEGFWDYVDRLTDAVTARFPHHEQDVVHLQHLAFGATPALLRGYPKQPAVGLVHGTDLLFAEEYPTQGEVLREAVAAARSLVVPTIGMADRLRCLAPVGSDRIVHIPWGVPDTLLAQPPARERRDDSELRVLYAGRLTAEKGAAELVAALSGVPGLRLSMASPVAEFRRLSAVRDLSAVRHLGWLTREELWAAFAEHDLLVMPSAKLEAFGLVAVEAQACGLPVAYQPVPGLRDALGDSALPLDLLADPRRALAELTGLRDDRDALDDLRRSGFRNAARFPLSRTARELAALSSQVR</sequence>
<dbReference type="Proteomes" id="UP001551582">
    <property type="component" value="Unassembled WGS sequence"/>
</dbReference>
<dbReference type="EMBL" id="JBEZLS010000003">
    <property type="protein sequence ID" value="MEU9350480.1"/>
    <property type="molecule type" value="Genomic_DNA"/>
</dbReference>
<dbReference type="PANTHER" id="PTHR45947:SF3">
    <property type="entry name" value="SULFOQUINOVOSYL TRANSFERASE SQD2"/>
    <property type="match status" value="1"/>
</dbReference>
<dbReference type="InterPro" id="IPR050194">
    <property type="entry name" value="Glycosyltransferase_grp1"/>
</dbReference>
<reference evidence="3 4" key="1">
    <citation type="submission" date="2024-06" db="EMBL/GenBank/DDBJ databases">
        <title>The Natural Products Discovery Center: Release of the First 8490 Sequenced Strains for Exploring Actinobacteria Biosynthetic Diversity.</title>
        <authorList>
            <person name="Kalkreuter E."/>
            <person name="Kautsar S.A."/>
            <person name="Yang D."/>
            <person name="Bader C.D."/>
            <person name="Teijaro C.N."/>
            <person name="Fluegel L."/>
            <person name="Davis C.M."/>
            <person name="Simpson J.R."/>
            <person name="Lauterbach L."/>
            <person name="Steele A.D."/>
            <person name="Gui C."/>
            <person name="Meng S."/>
            <person name="Li G."/>
            <person name="Viehrig K."/>
            <person name="Ye F."/>
            <person name="Su P."/>
            <person name="Kiefer A.F."/>
            <person name="Nichols A."/>
            <person name="Cepeda A.J."/>
            <person name="Yan W."/>
            <person name="Fan B."/>
            <person name="Jiang Y."/>
            <person name="Adhikari A."/>
            <person name="Zheng C.-J."/>
            <person name="Schuster L."/>
            <person name="Cowan T.M."/>
            <person name="Smanski M.J."/>
            <person name="Chevrette M.G."/>
            <person name="De Carvalho L.P.S."/>
            <person name="Shen B."/>
        </authorList>
    </citation>
    <scope>NUCLEOTIDE SEQUENCE [LARGE SCALE GENOMIC DNA]</scope>
    <source>
        <strain evidence="3 4">NPDC048274</strain>
    </source>
</reference>
<comment type="caution">
    <text evidence="3">The sequence shown here is derived from an EMBL/GenBank/DDBJ whole genome shotgun (WGS) entry which is preliminary data.</text>
</comment>
<dbReference type="InterPro" id="IPR001296">
    <property type="entry name" value="Glyco_trans_1"/>
</dbReference>
<evidence type="ECO:0000259" key="2">
    <source>
        <dbReference type="Pfam" id="PF00534"/>
    </source>
</evidence>
<accession>A0ABV3E004</accession>
<dbReference type="Gene3D" id="3.40.50.2000">
    <property type="entry name" value="Glycogen Phosphorylase B"/>
    <property type="match status" value="2"/>
</dbReference>